<accession>A0ABY3ZXH6</accession>
<organism evidence="2 3">
    <name type="scientific">Macrococcus armenti</name>
    <dbReference type="NCBI Taxonomy" id="2875764"/>
    <lineage>
        <taxon>Bacteria</taxon>
        <taxon>Bacillati</taxon>
        <taxon>Bacillota</taxon>
        <taxon>Bacilli</taxon>
        <taxon>Bacillales</taxon>
        <taxon>Staphylococcaceae</taxon>
        <taxon>Macrococcus</taxon>
    </lineage>
</organism>
<evidence type="ECO:0000313" key="3">
    <source>
        <dbReference type="Proteomes" id="UP000830343"/>
    </source>
</evidence>
<evidence type="ECO:0000256" key="1">
    <source>
        <dbReference type="SAM" id="Phobius"/>
    </source>
</evidence>
<dbReference type="EMBL" id="CP094348">
    <property type="protein sequence ID" value="UOB21075.1"/>
    <property type="molecule type" value="Genomic_DNA"/>
</dbReference>
<proteinExistence type="predicted"/>
<keyword evidence="1" id="KW-1133">Transmembrane helix</keyword>
<reference evidence="2" key="2">
    <citation type="submission" date="2022-04" db="EMBL/GenBank/DDBJ databases">
        <title>Antimicrobial genetic elements in methicillin-resistant Macrococcus armenti.</title>
        <authorList>
            <person name="Keller J.E."/>
            <person name="Schwendener S."/>
            <person name="Pantucek R."/>
            <person name="Perreten V."/>
        </authorList>
    </citation>
    <scope>NUCLEOTIDE SEQUENCE</scope>
    <source>
        <strain evidence="2">CCM 2609</strain>
    </source>
</reference>
<dbReference type="Proteomes" id="UP000830343">
    <property type="component" value="Chromosome"/>
</dbReference>
<keyword evidence="1" id="KW-0472">Membrane</keyword>
<protein>
    <submittedName>
        <fullName evidence="2">Uncharacterized protein</fullName>
    </submittedName>
</protein>
<sequence length="53" mass="6047">MNKLMNGLAAILFIAFVLSYIFPSINDYKYYFLGLAVLLSTLTLIQEVKQSEK</sequence>
<reference evidence="2" key="1">
    <citation type="submission" date="2022-03" db="EMBL/GenBank/DDBJ databases">
        <authorList>
            <person name="Vrbovska V."/>
            <person name="Kovarovic V."/>
            <person name="Botka T."/>
            <person name="Pantucek R."/>
        </authorList>
    </citation>
    <scope>NUCLEOTIDE SEQUENCE</scope>
    <source>
        <strain evidence="2">CCM 2609</strain>
    </source>
</reference>
<gene>
    <name evidence="2" type="ORF">MRZ06_03060</name>
</gene>
<keyword evidence="3" id="KW-1185">Reference proteome</keyword>
<feature type="transmembrane region" description="Helical" evidence="1">
    <location>
        <begin position="5"/>
        <end position="22"/>
    </location>
</feature>
<name>A0ABY3ZXH6_9STAP</name>
<keyword evidence="1" id="KW-0812">Transmembrane</keyword>
<dbReference type="RefSeq" id="WP_243366458.1">
    <property type="nucleotide sequence ID" value="NZ_CP094348.1"/>
</dbReference>
<evidence type="ECO:0000313" key="2">
    <source>
        <dbReference type="EMBL" id="UOB21075.1"/>
    </source>
</evidence>